<feature type="compositionally biased region" description="Acidic residues" evidence="1">
    <location>
        <begin position="28"/>
        <end position="40"/>
    </location>
</feature>
<feature type="compositionally biased region" description="Low complexity" evidence="1">
    <location>
        <begin position="171"/>
        <end position="193"/>
    </location>
</feature>
<feature type="compositionally biased region" description="Acidic residues" evidence="1">
    <location>
        <begin position="48"/>
        <end position="59"/>
    </location>
</feature>
<dbReference type="Proteomes" id="UP000504636">
    <property type="component" value="Unplaced"/>
</dbReference>
<dbReference type="GeneID" id="54463427"/>
<gene>
    <name evidence="2 4" type="ORF">BDZ99DRAFT_482880</name>
</gene>
<dbReference type="RefSeq" id="XP_033569426.1">
    <property type="nucleotide sequence ID" value="XM_033722534.1"/>
</dbReference>
<dbReference type="OrthoDB" id="10605128at2759"/>
<reference evidence="4" key="2">
    <citation type="submission" date="2020-04" db="EMBL/GenBank/DDBJ databases">
        <authorList>
            <consortium name="NCBI Genome Project"/>
        </authorList>
    </citation>
    <scope>NUCLEOTIDE SEQUENCE</scope>
    <source>
        <strain evidence="4">CBS 304.34</strain>
    </source>
</reference>
<sequence length="281" mass="29871">MASQNSSIKEESDEEADYSDSVFTVPDGDSDDEIDDEDWEALLAAESSEPEPASDDEVVESPKGEAEGSSHAQLESANTAPRASQGSLFGEEEDASWTLERVRKRQVIDFSDDESDQSPLMRRRPNLTKRRRVTLTRGVGREVEGRQAHPLSGVAYPSLPAAEEGSEGDSSGETSSTSTSTTTSMSTAVQTSTPPVVLQPASNALIRVPNGAPMAVPTRDPPGLTLIGSIDLAILIPALATRAPFPINLYVRDADLGGSAHGAFATILQALAHFLRLPRGN</sequence>
<evidence type="ECO:0000313" key="3">
    <source>
        <dbReference type="Proteomes" id="UP000504636"/>
    </source>
</evidence>
<dbReference type="AlphaFoldDB" id="A0A6A6Y115"/>
<reference evidence="2 4" key="1">
    <citation type="journal article" date="2020" name="Stud. Mycol.">
        <title>101 Dothideomycetes genomes: a test case for predicting lifestyles and emergence of pathogens.</title>
        <authorList>
            <person name="Haridas S."/>
            <person name="Albert R."/>
            <person name="Binder M."/>
            <person name="Bloem J."/>
            <person name="Labutti K."/>
            <person name="Salamov A."/>
            <person name="Andreopoulos B."/>
            <person name="Baker S."/>
            <person name="Barry K."/>
            <person name="Bills G."/>
            <person name="Bluhm B."/>
            <person name="Cannon C."/>
            <person name="Castanera R."/>
            <person name="Culley D."/>
            <person name="Daum C."/>
            <person name="Ezra D."/>
            <person name="Gonzalez J."/>
            <person name="Henrissat B."/>
            <person name="Kuo A."/>
            <person name="Liang C."/>
            <person name="Lipzen A."/>
            <person name="Lutzoni F."/>
            <person name="Magnuson J."/>
            <person name="Mondo S."/>
            <person name="Nolan M."/>
            <person name="Ohm R."/>
            <person name="Pangilinan J."/>
            <person name="Park H.-J."/>
            <person name="Ramirez L."/>
            <person name="Alfaro M."/>
            <person name="Sun H."/>
            <person name="Tritt A."/>
            <person name="Yoshinaga Y."/>
            <person name="Zwiers L.-H."/>
            <person name="Turgeon B."/>
            <person name="Goodwin S."/>
            <person name="Spatafora J."/>
            <person name="Crous P."/>
            <person name="Grigoriev I."/>
        </authorList>
    </citation>
    <scope>NUCLEOTIDE SEQUENCE</scope>
    <source>
        <strain evidence="2 4">CBS 304.34</strain>
    </source>
</reference>
<feature type="compositionally biased region" description="Polar residues" evidence="1">
    <location>
        <begin position="70"/>
        <end position="87"/>
    </location>
</feature>
<evidence type="ECO:0000313" key="4">
    <source>
        <dbReference type="RefSeq" id="XP_033569426.1"/>
    </source>
</evidence>
<feature type="compositionally biased region" description="Basic residues" evidence="1">
    <location>
        <begin position="121"/>
        <end position="134"/>
    </location>
</feature>
<proteinExistence type="predicted"/>
<reference evidence="4" key="3">
    <citation type="submission" date="2025-04" db="UniProtKB">
        <authorList>
            <consortium name="RefSeq"/>
        </authorList>
    </citation>
    <scope>IDENTIFICATION</scope>
    <source>
        <strain evidence="4">CBS 304.34</strain>
    </source>
</reference>
<organism evidence="2">
    <name type="scientific">Mytilinidion resinicola</name>
    <dbReference type="NCBI Taxonomy" id="574789"/>
    <lineage>
        <taxon>Eukaryota</taxon>
        <taxon>Fungi</taxon>
        <taxon>Dikarya</taxon>
        <taxon>Ascomycota</taxon>
        <taxon>Pezizomycotina</taxon>
        <taxon>Dothideomycetes</taxon>
        <taxon>Pleosporomycetidae</taxon>
        <taxon>Mytilinidiales</taxon>
        <taxon>Mytilinidiaceae</taxon>
        <taxon>Mytilinidion</taxon>
    </lineage>
</organism>
<evidence type="ECO:0000256" key="1">
    <source>
        <dbReference type="SAM" id="MobiDB-lite"/>
    </source>
</evidence>
<dbReference type="InterPro" id="IPR018247">
    <property type="entry name" value="EF_Hand_1_Ca_BS"/>
</dbReference>
<evidence type="ECO:0000313" key="2">
    <source>
        <dbReference type="EMBL" id="KAF2802462.1"/>
    </source>
</evidence>
<feature type="region of interest" description="Disordered" evidence="1">
    <location>
        <begin position="1"/>
        <end position="193"/>
    </location>
</feature>
<dbReference type="PROSITE" id="PS00018">
    <property type="entry name" value="EF_HAND_1"/>
    <property type="match status" value="1"/>
</dbReference>
<protein>
    <submittedName>
        <fullName evidence="2 4">Uncharacterized protein</fullName>
    </submittedName>
</protein>
<keyword evidence="3" id="KW-1185">Reference proteome</keyword>
<accession>A0A6A6Y115</accession>
<dbReference type="EMBL" id="MU003723">
    <property type="protein sequence ID" value="KAF2802462.1"/>
    <property type="molecule type" value="Genomic_DNA"/>
</dbReference>
<name>A0A6A6Y115_9PEZI</name>